<evidence type="ECO:0000256" key="1">
    <source>
        <dbReference type="SAM" id="MobiDB-lite"/>
    </source>
</evidence>
<feature type="compositionally biased region" description="Basic and acidic residues" evidence="1">
    <location>
        <begin position="571"/>
        <end position="585"/>
    </location>
</feature>
<gene>
    <name evidence="2" type="ORF">EP073_06750</name>
</gene>
<proteinExistence type="predicted"/>
<name>A0A410JYB4_9BACT</name>
<evidence type="ECO:0000313" key="2">
    <source>
        <dbReference type="EMBL" id="QAR33109.1"/>
    </source>
</evidence>
<evidence type="ECO:0000313" key="3">
    <source>
        <dbReference type="Proteomes" id="UP000287502"/>
    </source>
</evidence>
<dbReference type="InterPro" id="IPR011990">
    <property type="entry name" value="TPR-like_helical_dom_sf"/>
</dbReference>
<dbReference type="SUPFAM" id="SSF48452">
    <property type="entry name" value="TPR-like"/>
    <property type="match status" value="1"/>
</dbReference>
<evidence type="ECO:0008006" key="4">
    <source>
        <dbReference type="Google" id="ProtNLM"/>
    </source>
</evidence>
<accession>A0A410JYB4</accession>
<feature type="region of interest" description="Disordered" evidence="1">
    <location>
        <begin position="564"/>
        <end position="599"/>
    </location>
</feature>
<feature type="region of interest" description="Disordered" evidence="1">
    <location>
        <begin position="459"/>
        <end position="488"/>
    </location>
</feature>
<reference evidence="2 3" key="1">
    <citation type="submission" date="2019-01" db="EMBL/GenBank/DDBJ databases">
        <title>Geovibrio thiophilus DSM 11263, complete genome.</title>
        <authorList>
            <person name="Spring S."/>
            <person name="Bunk B."/>
            <person name="Sproer C."/>
        </authorList>
    </citation>
    <scope>NUCLEOTIDE SEQUENCE [LARGE SCALE GENOMIC DNA]</scope>
    <source>
        <strain evidence="2 3">DSM 11263</strain>
    </source>
</reference>
<dbReference type="OrthoDB" id="9791784at2"/>
<dbReference type="AlphaFoldDB" id="A0A410JYB4"/>
<keyword evidence="3" id="KW-1185">Reference proteome</keyword>
<dbReference type="RefSeq" id="WP_128466395.1">
    <property type="nucleotide sequence ID" value="NZ_CP035108.1"/>
</dbReference>
<sequence length="599" mass="67172">MLFFGRKDKTFQDAMSFYSKKNYKQTVKACGDILSSQPDNFEALNLMGDAYCMTGDKEKCLEVYDALLKKFEGGNYLDKSIALVKKIIRNYPDKESYQEKLSELYGQKALVREQINILTALLEAKTRRGFVQETDRIVRRLTSVKSAHSSDIAVLIDIMRRYGSSNEVRLTAEKGLALKKIDSADLTLFINCAIETEADSQLYIKHLPGYIKSNPDKISSLTDIIAEHLEKNFDKAYFAEIVSSAELSSLVPLFVRLKRKYPKPEIYSYLLENAVAEGHGDSFGQILTEIASVSDAVLDYSFAKMCFKFIGEMNSTDTLESMRTIVEKAQAMDMKHQVLDLLREAYARAGDKESAQRIDDELYGRKSPDPVDSGREANVLSIDSFDHTDDPEVNDILEFSLMDSIPSGKKKPVPEPVVEIPSEPETDDFSIVTSEFDLDSFVSVPSASEDQGLDLDKFASSEGESSQNGFIESETGIEEPEHEEEHSKPVHGMILHVDEDFDEAEIFGDIEIKPQTQDIPQAVSEQYEPKGGIDDLFDDLEIIIEKEEPSGREEAVEAGALTLDDLTFDFDSEKPKPEPRKKEDSPSITSGALDELLEK</sequence>
<protein>
    <recommendedName>
        <fullName evidence="4">Tetratricopeptide repeat protein</fullName>
    </recommendedName>
</protein>
<dbReference type="Proteomes" id="UP000287502">
    <property type="component" value="Chromosome"/>
</dbReference>
<organism evidence="2 3">
    <name type="scientific">Geovibrio thiophilus</name>
    <dbReference type="NCBI Taxonomy" id="139438"/>
    <lineage>
        <taxon>Bacteria</taxon>
        <taxon>Pseudomonadati</taxon>
        <taxon>Deferribacterota</taxon>
        <taxon>Deferribacteres</taxon>
        <taxon>Deferribacterales</taxon>
        <taxon>Geovibrionaceae</taxon>
        <taxon>Geovibrio</taxon>
    </lineage>
</organism>
<dbReference type="EMBL" id="CP035108">
    <property type="protein sequence ID" value="QAR33109.1"/>
    <property type="molecule type" value="Genomic_DNA"/>
</dbReference>
<dbReference type="Gene3D" id="1.25.40.1040">
    <property type="match status" value="1"/>
</dbReference>
<dbReference type="KEGG" id="gtl:EP073_06750"/>